<feature type="non-terminal residue" evidence="2">
    <location>
        <position position="1"/>
    </location>
</feature>
<keyword evidence="3" id="KW-1185">Reference proteome</keyword>
<name>B9TPG8_RICCO</name>
<feature type="transmembrane region" description="Helical" evidence="1">
    <location>
        <begin position="67"/>
        <end position="94"/>
    </location>
</feature>
<dbReference type="AlphaFoldDB" id="B9TPG8"/>
<proteinExistence type="predicted"/>
<organism evidence="2 3">
    <name type="scientific">Ricinus communis</name>
    <name type="common">Castor bean</name>
    <dbReference type="NCBI Taxonomy" id="3988"/>
    <lineage>
        <taxon>Eukaryota</taxon>
        <taxon>Viridiplantae</taxon>
        <taxon>Streptophyta</taxon>
        <taxon>Embryophyta</taxon>
        <taxon>Tracheophyta</taxon>
        <taxon>Spermatophyta</taxon>
        <taxon>Magnoliopsida</taxon>
        <taxon>eudicotyledons</taxon>
        <taxon>Gunneridae</taxon>
        <taxon>Pentapetalae</taxon>
        <taxon>rosids</taxon>
        <taxon>fabids</taxon>
        <taxon>Malpighiales</taxon>
        <taxon>Euphorbiaceae</taxon>
        <taxon>Acalyphoideae</taxon>
        <taxon>Acalypheae</taxon>
        <taxon>Ricinus</taxon>
    </lineage>
</organism>
<reference evidence="3" key="1">
    <citation type="journal article" date="2010" name="Nat. Biotechnol.">
        <title>Draft genome sequence of the oilseed species Ricinus communis.</title>
        <authorList>
            <person name="Chan A.P."/>
            <person name="Crabtree J."/>
            <person name="Zhao Q."/>
            <person name="Lorenzi H."/>
            <person name="Orvis J."/>
            <person name="Puiu D."/>
            <person name="Melake-Berhan A."/>
            <person name="Jones K.M."/>
            <person name="Redman J."/>
            <person name="Chen G."/>
            <person name="Cahoon E.B."/>
            <person name="Gedil M."/>
            <person name="Stanke M."/>
            <person name="Haas B.J."/>
            <person name="Wortman J.R."/>
            <person name="Fraser-Liggett C.M."/>
            <person name="Ravel J."/>
            <person name="Rabinowicz P.D."/>
        </authorList>
    </citation>
    <scope>NUCLEOTIDE SEQUENCE [LARGE SCALE GENOMIC DNA]</scope>
    <source>
        <strain evidence="3">cv. Hale</strain>
    </source>
</reference>
<keyword evidence="1" id="KW-0472">Membrane</keyword>
<keyword evidence="1" id="KW-0812">Transmembrane</keyword>
<dbReference type="EMBL" id="EQ995654">
    <property type="protein sequence ID" value="EEF22246.1"/>
    <property type="molecule type" value="Genomic_DNA"/>
</dbReference>
<evidence type="ECO:0000313" key="2">
    <source>
        <dbReference type="EMBL" id="EEF22246.1"/>
    </source>
</evidence>
<dbReference type="Proteomes" id="UP000008311">
    <property type="component" value="Unassembled WGS sequence"/>
</dbReference>
<keyword evidence="1" id="KW-1133">Transmembrane helix</keyword>
<dbReference type="InParanoid" id="B9TPG8"/>
<accession>B9TPG8</accession>
<protein>
    <submittedName>
        <fullName evidence="2">Uncharacterized protein</fullName>
    </submittedName>
</protein>
<gene>
    <name evidence="2" type="ORF">RCOM_2077040</name>
</gene>
<feature type="non-terminal residue" evidence="2">
    <location>
        <position position="278"/>
    </location>
</feature>
<sequence>AALAFDRVDVVLGRIGHDRQQRRADRQFVLLDPLQHAPVVAGRAGQAQLQQGVGFLEVRGEVVGEGVVGGAIGIAAVALGFLAAASFAFAAFLLGHEGVGLTLAHQFRAVVLLHFGLAAADHAGGEKRKGAAAAHCQHAYGDQDQAELALGFLVAFALACCLFAHNGCPSSLVGSGVDAAAAGSGGRGLGAPAGLAGGLDEGRRAALAGALLVPCPGLRSGSIVILARIRPERSSCPRPGMAGGRLLPGLPGLAAGAVTVAVRLGAIAGARRQRGGEA</sequence>
<evidence type="ECO:0000256" key="1">
    <source>
        <dbReference type="SAM" id="Phobius"/>
    </source>
</evidence>
<evidence type="ECO:0000313" key="3">
    <source>
        <dbReference type="Proteomes" id="UP000008311"/>
    </source>
</evidence>